<evidence type="ECO:0000256" key="9">
    <source>
        <dbReference type="ARBA" id="ARBA00022827"/>
    </source>
</evidence>
<keyword evidence="10 14" id="KW-0067">ATP-binding</keyword>
<dbReference type="GO" id="GO:0008531">
    <property type="term" value="F:riboflavin kinase activity"/>
    <property type="evidence" value="ECO:0007669"/>
    <property type="project" value="UniProtKB-EC"/>
</dbReference>
<dbReference type="CDD" id="cd02064">
    <property type="entry name" value="FAD_synthetase_N"/>
    <property type="match status" value="1"/>
</dbReference>
<evidence type="ECO:0000256" key="7">
    <source>
        <dbReference type="ARBA" id="ARBA00022741"/>
    </source>
</evidence>
<evidence type="ECO:0000256" key="12">
    <source>
        <dbReference type="ARBA" id="ARBA00047880"/>
    </source>
</evidence>
<evidence type="ECO:0000256" key="6">
    <source>
        <dbReference type="ARBA" id="ARBA00022695"/>
    </source>
</evidence>
<dbReference type="PIRSF" id="PIRSF004491">
    <property type="entry name" value="FAD_Synth"/>
    <property type="match status" value="1"/>
</dbReference>
<evidence type="ECO:0000256" key="2">
    <source>
        <dbReference type="ARBA" id="ARBA00005201"/>
    </source>
</evidence>
<keyword evidence="8 14" id="KW-0418">Kinase</keyword>
<dbReference type="EMBL" id="JBHSFT010000050">
    <property type="protein sequence ID" value="MFC4664752.1"/>
    <property type="molecule type" value="Genomic_DNA"/>
</dbReference>
<accession>A0ABV9K3N9</accession>
<evidence type="ECO:0000256" key="10">
    <source>
        <dbReference type="ARBA" id="ARBA00022840"/>
    </source>
</evidence>
<dbReference type="SMART" id="SM00904">
    <property type="entry name" value="Flavokinase"/>
    <property type="match status" value="1"/>
</dbReference>
<evidence type="ECO:0000256" key="11">
    <source>
        <dbReference type="ARBA" id="ARBA00023268"/>
    </source>
</evidence>
<keyword evidence="6 14" id="KW-0548">Nucleotidyltransferase</keyword>
<evidence type="ECO:0000256" key="13">
    <source>
        <dbReference type="ARBA" id="ARBA00049494"/>
    </source>
</evidence>
<dbReference type="InterPro" id="IPR002606">
    <property type="entry name" value="Riboflavin_kinase_bac"/>
</dbReference>
<dbReference type="EC" id="2.7.1.26" evidence="14"/>
<dbReference type="NCBIfam" id="NF004162">
    <property type="entry name" value="PRK05627.1-5"/>
    <property type="match status" value="1"/>
</dbReference>
<comment type="pathway">
    <text evidence="1 14">Cofactor biosynthesis; FAD biosynthesis; FAD from FMN: step 1/1.</text>
</comment>
<dbReference type="InterPro" id="IPR015864">
    <property type="entry name" value="FAD_synthase"/>
</dbReference>
<dbReference type="Proteomes" id="UP001595988">
    <property type="component" value="Unassembled WGS sequence"/>
</dbReference>
<keyword evidence="17" id="KW-1185">Reference proteome</keyword>
<evidence type="ECO:0000256" key="8">
    <source>
        <dbReference type="ARBA" id="ARBA00022777"/>
    </source>
</evidence>
<dbReference type="PANTHER" id="PTHR22749:SF6">
    <property type="entry name" value="RIBOFLAVIN KINASE"/>
    <property type="match status" value="1"/>
</dbReference>
<dbReference type="Pfam" id="PF01687">
    <property type="entry name" value="Flavokinase"/>
    <property type="match status" value="1"/>
</dbReference>
<evidence type="ECO:0000313" key="17">
    <source>
        <dbReference type="Proteomes" id="UP001595988"/>
    </source>
</evidence>
<dbReference type="Pfam" id="PF06574">
    <property type="entry name" value="FAD_syn"/>
    <property type="match status" value="1"/>
</dbReference>
<keyword evidence="4 14" id="KW-0288">FMN</keyword>
<proteinExistence type="inferred from homology"/>
<dbReference type="PANTHER" id="PTHR22749">
    <property type="entry name" value="RIBOFLAVIN KINASE/FMN ADENYLYLTRANSFERASE"/>
    <property type="match status" value="1"/>
</dbReference>
<dbReference type="SUPFAM" id="SSF52374">
    <property type="entry name" value="Nucleotidylyl transferase"/>
    <property type="match status" value="1"/>
</dbReference>
<gene>
    <name evidence="16" type="ORF">ACFO3P_21465</name>
</gene>
<evidence type="ECO:0000256" key="5">
    <source>
        <dbReference type="ARBA" id="ARBA00022679"/>
    </source>
</evidence>
<dbReference type="Gene3D" id="3.40.50.620">
    <property type="entry name" value="HUPs"/>
    <property type="match status" value="1"/>
</dbReference>
<comment type="similarity">
    <text evidence="14">Belongs to the ribF family.</text>
</comment>
<evidence type="ECO:0000256" key="4">
    <source>
        <dbReference type="ARBA" id="ARBA00022643"/>
    </source>
</evidence>
<dbReference type="RefSeq" id="WP_212928515.1">
    <property type="nucleotide sequence ID" value="NZ_JBHSFT010000050.1"/>
</dbReference>
<dbReference type="NCBIfam" id="NF004160">
    <property type="entry name" value="PRK05627.1-3"/>
    <property type="match status" value="1"/>
</dbReference>
<dbReference type="InterPro" id="IPR015865">
    <property type="entry name" value="Riboflavin_kinase_bac/euk"/>
</dbReference>
<dbReference type="GO" id="GO:0003919">
    <property type="term" value="F:FMN adenylyltransferase activity"/>
    <property type="evidence" value="ECO:0007669"/>
    <property type="project" value="UniProtKB-EC"/>
</dbReference>
<keyword evidence="5 14" id="KW-0808">Transferase</keyword>
<comment type="pathway">
    <text evidence="2 14">Cofactor biosynthesis; FMN biosynthesis; FMN from riboflavin (ATP route): step 1/1.</text>
</comment>
<keyword evidence="3 14" id="KW-0285">Flavoprotein</keyword>
<dbReference type="InterPro" id="IPR023468">
    <property type="entry name" value="Riboflavin_kinase"/>
</dbReference>
<name>A0ABV9K3N9_9BACI</name>
<protein>
    <recommendedName>
        <fullName evidence="14">Riboflavin biosynthesis protein</fullName>
    </recommendedName>
    <domain>
        <recommendedName>
            <fullName evidence="14">Riboflavin kinase</fullName>
            <ecNumber evidence="14">2.7.1.26</ecNumber>
        </recommendedName>
        <alternativeName>
            <fullName evidence="14">Flavokinase</fullName>
        </alternativeName>
    </domain>
    <domain>
        <recommendedName>
            <fullName evidence="14">FMN adenylyltransferase</fullName>
            <ecNumber evidence="14">2.7.7.2</ecNumber>
        </recommendedName>
        <alternativeName>
            <fullName evidence="14">FAD pyrophosphorylase</fullName>
        </alternativeName>
        <alternativeName>
            <fullName evidence="14">FAD synthase</fullName>
        </alternativeName>
    </domain>
</protein>
<dbReference type="InterPro" id="IPR014729">
    <property type="entry name" value="Rossmann-like_a/b/a_fold"/>
</dbReference>
<evidence type="ECO:0000256" key="14">
    <source>
        <dbReference type="PIRNR" id="PIRNR004491"/>
    </source>
</evidence>
<dbReference type="SUPFAM" id="SSF82114">
    <property type="entry name" value="Riboflavin kinase-like"/>
    <property type="match status" value="1"/>
</dbReference>
<comment type="catalytic activity">
    <reaction evidence="12 14">
        <text>riboflavin + ATP = FMN + ADP + H(+)</text>
        <dbReference type="Rhea" id="RHEA:14357"/>
        <dbReference type="ChEBI" id="CHEBI:15378"/>
        <dbReference type="ChEBI" id="CHEBI:30616"/>
        <dbReference type="ChEBI" id="CHEBI:57986"/>
        <dbReference type="ChEBI" id="CHEBI:58210"/>
        <dbReference type="ChEBI" id="CHEBI:456216"/>
        <dbReference type="EC" id="2.7.1.26"/>
    </reaction>
</comment>
<evidence type="ECO:0000259" key="15">
    <source>
        <dbReference type="SMART" id="SM00904"/>
    </source>
</evidence>
<dbReference type="EC" id="2.7.7.2" evidence="14"/>
<comment type="catalytic activity">
    <reaction evidence="13 14">
        <text>FMN + ATP + H(+) = FAD + diphosphate</text>
        <dbReference type="Rhea" id="RHEA:17237"/>
        <dbReference type="ChEBI" id="CHEBI:15378"/>
        <dbReference type="ChEBI" id="CHEBI:30616"/>
        <dbReference type="ChEBI" id="CHEBI:33019"/>
        <dbReference type="ChEBI" id="CHEBI:57692"/>
        <dbReference type="ChEBI" id="CHEBI:58210"/>
        <dbReference type="EC" id="2.7.7.2"/>
    </reaction>
</comment>
<organism evidence="16 17">
    <name type="scientific">Oceanobacillus aidingensis</name>
    <dbReference type="NCBI Taxonomy" id="645964"/>
    <lineage>
        <taxon>Bacteria</taxon>
        <taxon>Bacillati</taxon>
        <taxon>Bacillota</taxon>
        <taxon>Bacilli</taxon>
        <taxon>Bacillales</taxon>
        <taxon>Bacillaceae</taxon>
        <taxon>Oceanobacillus</taxon>
    </lineage>
</organism>
<keyword evidence="9 14" id="KW-0274">FAD</keyword>
<sequence>MKTMELSYPHMLHKEDLPETVSAIGFFDGIHKGHQKVIQKAVDKAKENNMESAVITFFPHPSVVLRKDVHQVKYITVSSEKQAILEKLQVDRLYIIRFNQELSKLSPQAFIDHFIIGLHIKHLVAGFDYSFGHKGQGKMADMQAYARDLFTWETIGKITLDEEKVSSTRIRAELASGNMEQAAQLLGRSFETTGLVVKGAQRGRELGYPTANLSISKDALLPKQGVYATLVRHQDKIYGGMANIGTNPTFTETMENMSVEVYLFDFDGDLYGEELTIEWLSYTREEIKFDSKEALIERMQQDEEEIRAYLANRKTNT</sequence>
<evidence type="ECO:0000256" key="1">
    <source>
        <dbReference type="ARBA" id="ARBA00004726"/>
    </source>
</evidence>
<dbReference type="Gene3D" id="2.40.30.30">
    <property type="entry name" value="Riboflavin kinase-like"/>
    <property type="match status" value="1"/>
</dbReference>
<dbReference type="NCBIfam" id="TIGR00083">
    <property type="entry name" value="ribF"/>
    <property type="match status" value="1"/>
</dbReference>
<evidence type="ECO:0000256" key="3">
    <source>
        <dbReference type="ARBA" id="ARBA00022630"/>
    </source>
</evidence>
<comment type="caution">
    <text evidence="16">The sequence shown here is derived from an EMBL/GenBank/DDBJ whole genome shotgun (WGS) entry which is preliminary data.</text>
</comment>
<keyword evidence="11" id="KW-0511">Multifunctional enzyme</keyword>
<dbReference type="InterPro" id="IPR023465">
    <property type="entry name" value="Riboflavin_kinase_dom_sf"/>
</dbReference>
<evidence type="ECO:0000313" key="16">
    <source>
        <dbReference type="EMBL" id="MFC4664752.1"/>
    </source>
</evidence>
<feature type="domain" description="Riboflavin kinase" evidence="15">
    <location>
        <begin position="185"/>
        <end position="311"/>
    </location>
</feature>
<keyword evidence="7 14" id="KW-0547">Nucleotide-binding</keyword>
<reference evidence="17" key="1">
    <citation type="journal article" date="2019" name="Int. J. Syst. Evol. Microbiol.">
        <title>The Global Catalogue of Microorganisms (GCM) 10K type strain sequencing project: providing services to taxonomists for standard genome sequencing and annotation.</title>
        <authorList>
            <consortium name="The Broad Institute Genomics Platform"/>
            <consortium name="The Broad Institute Genome Sequencing Center for Infectious Disease"/>
            <person name="Wu L."/>
            <person name="Ma J."/>
        </authorList>
    </citation>
    <scope>NUCLEOTIDE SEQUENCE [LARGE SCALE GENOMIC DNA]</scope>
    <source>
        <strain evidence="17">CCUG 37257</strain>
    </source>
</reference>